<proteinExistence type="predicted"/>
<name>F2RDI3_STRVP</name>
<dbReference type="HOGENOM" id="CLU_089876_4_0_11"/>
<protein>
    <recommendedName>
        <fullName evidence="3">Thioesterase domain-containing protein</fullName>
    </recommendedName>
</protein>
<dbReference type="SUPFAM" id="SSF54637">
    <property type="entry name" value="Thioesterase/thiol ester dehydrase-isomerase"/>
    <property type="match status" value="1"/>
</dbReference>
<dbReference type="Gene3D" id="3.10.129.10">
    <property type="entry name" value="Hotdog Thioesterase"/>
    <property type="match status" value="1"/>
</dbReference>
<evidence type="ECO:0000313" key="2">
    <source>
        <dbReference type="Proteomes" id="UP000006854"/>
    </source>
</evidence>
<sequence>MTLDELNALIWGEFPEHAPHHRVIAAAPDALSLAVDSADLRRGPGGSVSGPDQLQLADLAGYALLKYRAGPHSSIRLRSAHLSCLYAPAPGVLTARAALLKHAKRNAEVRVDLLDQEARLAASASLLFSVR</sequence>
<evidence type="ECO:0000313" key="1">
    <source>
        <dbReference type="EMBL" id="CCA59475.1"/>
    </source>
</evidence>
<dbReference type="PATRIC" id="fig|953739.5.peg.1395"/>
<dbReference type="EMBL" id="FR845719">
    <property type="protein sequence ID" value="CCA59475.1"/>
    <property type="molecule type" value="Genomic_DNA"/>
</dbReference>
<accession>F2RDI3</accession>
<reference evidence="1 2" key="1">
    <citation type="journal article" date="2011" name="BMC Genomics">
        <title>Genome-wide analysis of the role of GlnR in Streptomyces venezuelae provides new insights into global nitrogen regulation in actinomycetes.</title>
        <authorList>
            <person name="Pullan S.T."/>
            <person name="Bibb M.J."/>
            <person name="Merrick M."/>
        </authorList>
    </citation>
    <scope>NUCLEOTIDE SEQUENCE [LARGE SCALE GENOMIC DNA]</scope>
    <source>
        <strain evidence="1">ATCC 10712</strain>
    </source>
</reference>
<dbReference type="InterPro" id="IPR029069">
    <property type="entry name" value="HotDog_dom_sf"/>
</dbReference>
<dbReference type="Proteomes" id="UP000006854">
    <property type="component" value="Chromosome"/>
</dbReference>
<dbReference type="AlphaFoldDB" id="F2RDI3"/>
<dbReference type="OrthoDB" id="4312708at2"/>
<dbReference type="KEGG" id="sve:SVEN_6189"/>
<keyword evidence="2" id="KW-1185">Reference proteome</keyword>
<organism evidence="1 2">
    <name type="scientific">Streptomyces venezuelae (strain ATCC 10712 / CBS 650.69 / DSM 40230 / JCM 4526 / NBRC 13096 / PD 04745)</name>
    <dbReference type="NCBI Taxonomy" id="953739"/>
    <lineage>
        <taxon>Bacteria</taxon>
        <taxon>Bacillati</taxon>
        <taxon>Actinomycetota</taxon>
        <taxon>Actinomycetes</taxon>
        <taxon>Kitasatosporales</taxon>
        <taxon>Streptomycetaceae</taxon>
        <taxon>Streptomyces</taxon>
    </lineage>
</organism>
<gene>
    <name evidence="1" type="ordered locus">SVEN_6189</name>
</gene>
<evidence type="ECO:0008006" key="3">
    <source>
        <dbReference type="Google" id="ProtNLM"/>
    </source>
</evidence>
<dbReference type="STRING" id="953739.SVEN_6189"/>
<dbReference type="GeneID" id="51866721"/>
<dbReference type="RefSeq" id="WP_015037370.1">
    <property type="nucleotide sequence ID" value="NC_018750.1"/>
</dbReference>
<dbReference type="eggNOG" id="COG2050">
    <property type="taxonomic scope" value="Bacteria"/>
</dbReference>